<name>A0A8I0MU95_9GAMM</name>
<gene>
    <name evidence="1" type="ORF">PPEP_a0463</name>
</gene>
<reference evidence="1 2" key="1">
    <citation type="submission" date="2015-06" db="EMBL/GenBank/DDBJ databases">
        <title>Genome sequence of Pseudoalteromonas peptidolytica.</title>
        <authorList>
            <person name="Xie B.-B."/>
            <person name="Rong J.-C."/>
            <person name="Qin Q.-L."/>
            <person name="Zhang Y.-Z."/>
        </authorList>
    </citation>
    <scope>NUCLEOTIDE SEQUENCE [LARGE SCALE GENOMIC DNA]</scope>
    <source>
        <strain evidence="1 2">F12-50-A1</strain>
    </source>
</reference>
<organism evidence="1 2">
    <name type="scientific">Pseudoalteromonas peptidolytica F12-50-A1</name>
    <dbReference type="NCBI Taxonomy" id="1315280"/>
    <lineage>
        <taxon>Bacteria</taxon>
        <taxon>Pseudomonadati</taxon>
        <taxon>Pseudomonadota</taxon>
        <taxon>Gammaproteobacteria</taxon>
        <taxon>Alteromonadales</taxon>
        <taxon>Pseudoalteromonadaceae</taxon>
        <taxon>Pseudoalteromonas</taxon>
    </lineage>
</organism>
<dbReference type="AlphaFoldDB" id="A0A8I0MU95"/>
<dbReference type="Proteomes" id="UP000660708">
    <property type="component" value="Unassembled WGS sequence"/>
</dbReference>
<keyword evidence="2" id="KW-1185">Reference proteome</keyword>
<dbReference type="EMBL" id="AQHF01000020">
    <property type="protein sequence ID" value="MBE0345563.1"/>
    <property type="molecule type" value="Genomic_DNA"/>
</dbReference>
<proteinExistence type="predicted"/>
<dbReference type="RefSeq" id="WP_147391066.1">
    <property type="nucleotide sequence ID" value="NZ_AQHF01000020.1"/>
</dbReference>
<protein>
    <submittedName>
        <fullName evidence="1">Uncharacterized protein</fullName>
    </submittedName>
</protein>
<evidence type="ECO:0000313" key="2">
    <source>
        <dbReference type="Proteomes" id="UP000660708"/>
    </source>
</evidence>
<evidence type="ECO:0000313" key="1">
    <source>
        <dbReference type="EMBL" id="MBE0345563.1"/>
    </source>
</evidence>
<comment type="caution">
    <text evidence="1">The sequence shown here is derived from an EMBL/GenBank/DDBJ whole genome shotgun (WGS) entry which is preliminary data.</text>
</comment>
<sequence>MSLIFILIFIFYKSSFPESYAIAKKLILDGLKISESANYFGEEKYNEQKRMEDGAAAMRELLQGISAGKI</sequence>
<accession>A0A8I0MU95</accession>